<gene>
    <name evidence="1" type="ORF">G2W53_000965</name>
</gene>
<name>A0A834XEP0_9FABA</name>
<evidence type="ECO:0000313" key="2">
    <source>
        <dbReference type="Proteomes" id="UP000634136"/>
    </source>
</evidence>
<reference evidence="1" key="1">
    <citation type="submission" date="2020-09" db="EMBL/GenBank/DDBJ databases">
        <title>Genome-Enabled Discovery of Anthraquinone Biosynthesis in Senna tora.</title>
        <authorList>
            <person name="Kang S.-H."/>
            <person name="Pandey R.P."/>
            <person name="Lee C.-M."/>
            <person name="Sim J.-S."/>
            <person name="Jeong J.-T."/>
            <person name="Choi B.-S."/>
            <person name="Jung M."/>
            <person name="Ginzburg D."/>
            <person name="Zhao K."/>
            <person name="Won S.Y."/>
            <person name="Oh T.-J."/>
            <person name="Yu Y."/>
            <person name="Kim N.-H."/>
            <person name="Lee O.R."/>
            <person name="Lee T.-H."/>
            <person name="Bashyal P."/>
            <person name="Kim T.-S."/>
            <person name="Lee W.-H."/>
            <person name="Kawkins C."/>
            <person name="Kim C.-K."/>
            <person name="Kim J.S."/>
            <person name="Ahn B.O."/>
            <person name="Rhee S.Y."/>
            <person name="Sohng J.K."/>
        </authorList>
    </citation>
    <scope>NUCLEOTIDE SEQUENCE</scope>
    <source>
        <tissue evidence="1">Leaf</tissue>
    </source>
</reference>
<accession>A0A834XEP0</accession>
<dbReference type="EMBL" id="JAAIUW010000001">
    <property type="protein sequence ID" value="KAF7844060.1"/>
    <property type="molecule type" value="Genomic_DNA"/>
</dbReference>
<proteinExistence type="predicted"/>
<evidence type="ECO:0000313" key="1">
    <source>
        <dbReference type="EMBL" id="KAF7844060.1"/>
    </source>
</evidence>
<dbReference type="Proteomes" id="UP000634136">
    <property type="component" value="Unassembled WGS sequence"/>
</dbReference>
<sequence>MKTGMQARIELEGKGEAEKVNALG</sequence>
<keyword evidence="2" id="KW-1185">Reference proteome</keyword>
<dbReference type="AlphaFoldDB" id="A0A834XEP0"/>
<protein>
    <submittedName>
        <fullName evidence="1">Uncharacterized protein</fullName>
    </submittedName>
</protein>
<comment type="caution">
    <text evidence="1">The sequence shown here is derived from an EMBL/GenBank/DDBJ whole genome shotgun (WGS) entry which is preliminary data.</text>
</comment>
<organism evidence="1 2">
    <name type="scientific">Senna tora</name>
    <dbReference type="NCBI Taxonomy" id="362788"/>
    <lineage>
        <taxon>Eukaryota</taxon>
        <taxon>Viridiplantae</taxon>
        <taxon>Streptophyta</taxon>
        <taxon>Embryophyta</taxon>
        <taxon>Tracheophyta</taxon>
        <taxon>Spermatophyta</taxon>
        <taxon>Magnoliopsida</taxon>
        <taxon>eudicotyledons</taxon>
        <taxon>Gunneridae</taxon>
        <taxon>Pentapetalae</taxon>
        <taxon>rosids</taxon>
        <taxon>fabids</taxon>
        <taxon>Fabales</taxon>
        <taxon>Fabaceae</taxon>
        <taxon>Caesalpinioideae</taxon>
        <taxon>Cassia clade</taxon>
        <taxon>Senna</taxon>
    </lineage>
</organism>